<reference evidence="1 2" key="1">
    <citation type="submission" date="2020-02" db="EMBL/GenBank/DDBJ databases">
        <title>Draft genome sequence of Haematococcus lacustris strain NIES-144.</title>
        <authorList>
            <person name="Morimoto D."/>
            <person name="Nakagawa S."/>
            <person name="Yoshida T."/>
            <person name="Sawayama S."/>
        </authorList>
    </citation>
    <scope>NUCLEOTIDE SEQUENCE [LARGE SCALE GENOMIC DNA]</scope>
    <source>
        <strain evidence="1 2">NIES-144</strain>
    </source>
</reference>
<keyword evidence="2" id="KW-1185">Reference proteome</keyword>
<accession>A0A6A0AA92</accession>
<organism evidence="1 2">
    <name type="scientific">Haematococcus lacustris</name>
    <name type="common">Green alga</name>
    <name type="synonym">Haematococcus pluvialis</name>
    <dbReference type="NCBI Taxonomy" id="44745"/>
    <lineage>
        <taxon>Eukaryota</taxon>
        <taxon>Viridiplantae</taxon>
        <taxon>Chlorophyta</taxon>
        <taxon>core chlorophytes</taxon>
        <taxon>Chlorophyceae</taxon>
        <taxon>CS clade</taxon>
        <taxon>Chlamydomonadales</taxon>
        <taxon>Haematococcaceae</taxon>
        <taxon>Haematococcus</taxon>
    </lineage>
</organism>
<sequence>MSLGYGQLSQGHGGGMGYLMPCMTANQHIGPQSLNHALSGASVGSARTVASVGSTTPSKPNTVKVLLTYGGSSTTSVTGGWEYTGGETRLLGGLQTEISYTDLVARVANEVHMKLGVETDIEA</sequence>
<evidence type="ECO:0000313" key="2">
    <source>
        <dbReference type="Proteomes" id="UP000485058"/>
    </source>
</evidence>
<dbReference type="Proteomes" id="UP000485058">
    <property type="component" value="Unassembled WGS sequence"/>
</dbReference>
<gene>
    <name evidence="1" type="ORF">HaLaN_28328</name>
</gene>
<comment type="caution">
    <text evidence="1">The sequence shown here is derived from an EMBL/GenBank/DDBJ whole genome shotgun (WGS) entry which is preliminary data.</text>
</comment>
<evidence type="ECO:0000313" key="1">
    <source>
        <dbReference type="EMBL" id="GFH29635.1"/>
    </source>
</evidence>
<dbReference type="AlphaFoldDB" id="A0A6A0AA92"/>
<proteinExistence type="predicted"/>
<dbReference type="EMBL" id="BLLF01004451">
    <property type="protein sequence ID" value="GFH29635.1"/>
    <property type="molecule type" value="Genomic_DNA"/>
</dbReference>
<name>A0A6A0AA92_HAELA</name>
<protein>
    <submittedName>
        <fullName evidence="1">Uncharacterized protein</fullName>
    </submittedName>
</protein>